<evidence type="ECO:0000313" key="2">
    <source>
        <dbReference type="EMBL" id="GCB78707.1"/>
    </source>
</evidence>
<gene>
    <name evidence="2" type="ORF">scyTo_0020137</name>
</gene>
<keyword evidence="3" id="KW-1185">Reference proteome</keyword>
<sequence>VWNSEVFLAGNPWHQRTEHCLRRTRDQSPGAHSSHLGSVPDVMSPSPP</sequence>
<organism evidence="2 3">
    <name type="scientific">Scyliorhinus torazame</name>
    <name type="common">Cloudy catshark</name>
    <name type="synonym">Catulus torazame</name>
    <dbReference type="NCBI Taxonomy" id="75743"/>
    <lineage>
        <taxon>Eukaryota</taxon>
        <taxon>Metazoa</taxon>
        <taxon>Chordata</taxon>
        <taxon>Craniata</taxon>
        <taxon>Vertebrata</taxon>
        <taxon>Chondrichthyes</taxon>
        <taxon>Elasmobranchii</taxon>
        <taxon>Galeomorphii</taxon>
        <taxon>Galeoidea</taxon>
        <taxon>Carcharhiniformes</taxon>
        <taxon>Scyliorhinidae</taxon>
        <taxon>Scyliorhinus</taxon>
    </lineage>
</organism>
<dbReference type="EMBL" id="BFAA01015816">
    <property type="protein sequence ID" value="GCB78707.1"/>
    <property type="molecule type" value="Genomic_DNA"/>
</dbReference>
<protein>
    <submittedName>
        <fullName evidence="2">Uncharacterized protein</fullName>
    </submittedName>
</protein>
<name>A0A401PZY5_SCYTO</name>
<accession>A0A401PZY5</accession>
<evidence type="ECO:0000313" key="3">
    <source>
        <dbReference type="Proteomes" id="UP000288216"/>
    </source>
</evidence>
<dbReference type="AlphaFoldDB" id="A0A401PZY5"/>
<feature type="region of interest" description="Disordered" evidence="1">
    <location>
        <begin position="23"/>
        <end position="48"/>
    </location>
</feature>
<dbReference type="Proteomes" id="UP000288216">
    <property type="component" value="Unassembled WGS sequence"/>
</dbReference>
<evidence type="ECO:0000256" key="1">
    <source>
        <dbReference type="SAM" id="MobiDB-lite"/>
    </source>
</evidence>
<comment type="caution">
    <text evidence="2">The sequence shown here is derived from an EMBL/GenBank/DDBJ whole genome shotgun (WGS) entry which is preliminary data.</text>
</comment>
<reference evidence="2 3" key="1">
    <citation type="journal article" date="2018" name="Nat. Ecol. Evol.">
        <title>Shark genomes provide insights into elasmobranch evolution and the origin of vertebrates.</title>
        <authorList>
            <person name="Hara Y"/>
            <person name="Yamaguchi K"/>
            <person name="Onimaru K"/>
            <person name="Kadota M"/>
            <person name="Koyanagi M"/>
            <person name="Keeley SD"/>
            <person name="Tatsumi K"/>
            <person name="Tanaka K"/>
            <person name="Motone F"/>
            <person name="Kageyama Y"/>
            <person name="Nozu R"/>
            <person name="Adachi N"/>
            <person name="Nishimura O"/>
            <person name="Nakagawa R"/>
            <person name="Tanegashima C"/>
            <person name="Kiyatake I"/>
            <person name="Matsumoto R"/>
            <person name="Murakumo K"/>
            <person name="Nishida K"/>
            <person name="Terakita A"/>
            <person name="Kuratani S"/>
            <person name="Sato K"/>
            <person name="Hyodo S Kuraku.S."/>
        </authorList>
    </citation>
    <scope>NUCLEOTIDE SEQUENCE [LARGE SCALE GENOMIC DNA]</scope>
</reference>
<feature type="non-terminal residue" evidence="2">
    <location>
        <position position="1"/>
    </location>
</feature>
<proteinExistence type="predicted"/>